<organism evidence="2 3">
    <name type="scientific">Neovison vison</name>
    <name type="common">American mink</name>
    <name type="synonym">Mustela vison</name>
    <dbReference type="NCBI Taxonomy" id="452646"/>
    <lineage>
        <taxon>Eukaryota</taxon>
        <taxon>Metazoa</taxon>
        <taxon>Chordata</taxon>
        <taxon>Craniata</taxon>
        <taxon>Vertebrata</taxon>
        <taxon>Euteleostomi</taxon>
        <taxon>Mammalia</taxon>
        <taxon>Eutheria</taxon>
        <taxon>Laurasiatheria</taxon>
        <taxon>Carnivora</taxon>
        <taxon>Caniformia</taxon>
        <taxon>Musteloidea</taxon>
        <taxon>Mustelidae</taxon>
        <taxon>Mustelinae</taxon>
        <taxon>Neogale</taxon>
    </lineage>
</organism>
<reference evidence="2" key="2">
    <citation type="submission" date="2025-09" db="UniProtKB">
        <authorList>
            <consortium name="Ensembl"/>
        </authorList>
    </citation>
    <scope>IDENTIFICATION</scope>
</reference>
<reference evidence="2" key="1">
    <citation type="submission" date="2025-08" db="UniProtKB">
        <authorList>
            <consortium name="Ensembl"/>
        </authorList>
    </citation>
    <scope>IDENTIFICATION</scope>
</reference>
<sequence length="101" mass="11775">QVLKEKVEEEEEAEREEAAERGEKMPRPLETRREEPPMTQEMLRDLEKKLSEIEIVILEQPLCASGWGLWARQPWRGSDRGRAKEEPRQGSGPRAGRQDRP</sequence>
<evidence type="ECO:0000313" key="2">
    <source>
        <dbReference type="Ensembl" id="ENSNVIP00000019234.1"/>
    </source>
</evidence>
<feature type="region of interest" description="Disordered" evidence="1">
    <location>
        <begin position="1"/>
        <end position="40"/>
    </location>
</feature>
<dbReference type="AlphaFoldDB" id="A0A8C7B8A0"/>
<feature type="region of interest" description="Disordered" evidence="1">
    <location>
        <begin position="73"/>
        <end position="101"/>
    </location>
</feature>
<name>A0A8C7B8A0_NEOVI</name>
<feature type="compositionally biased region" description="Basic and acidic residues" evidence="1">
    <location>
        <begin position="77"/>
        <end position="88"/>
    </location>
</feature>
<accession>A0A8C7B8A0</accession>
<keyword evidence="3" id="KW-1185">Reference proteome</keyword>
<proteinExistence type="predicted"/>
<evidence type="ECO:0000256" key="1">
    <source>
        <dbReference type="SAM" id="MobiDB-lite"/>
    </source>
</evidence>
<dbReference type="Proteomes" id="UP000694425">
    <property type="component" value="Unplaced"/>
</dbReference>
<dbReference type="Ensembl" id="ENSNVIT00000022433.1">
    <property type="protein sequence ID" value="ENSNVIP00000019234.1"/>
    <property type="gene ID" value="ENSNVIG00000015075.1"/>
</dbReference>
<evidence type="ECO:0000313" key="3">
    <source>
        <dbReference type="Proteomes" id="UP000694425"/>
    </source>
</evidence>
<feature type="compositionally biased region" description="Basic and acidic residues" evidence="1">
    <location>
        <begin position="16"/>
        <end position="40"/>
    </location>
</feature>
<protein>
    <submittedName>
        <fullName evidence="2">Uncharacterized protein</fullName>
    </submittedName>
</protein>